<protein>
    <submittedName>
        <fullName evidence="2">Uncharacterized protein</fullName>
    </submittedName>
</protein>
<keyword evidence="1" id="KW-0472">Membrane</keyword>
<dbReference type="RefSeq" id="WP_179502422.1">
    <property type="nucleotide sequence ID" value="NZ_JACCAA010000001.1"/>
</dbReference>
<keyword evidence="1" id="KW-1133">Transmembrane helix</keyword>
<evidence type="ECO:0000313" key="2">
    <source>
        <dbReference type="EMBL" id="NYG59365.1"/>
    </source>
</evidence>
<evidence type="ECO:0000256" key="1">
    <source>
        <dbReference type="SAM" id="Phobius"/>
    </source>
</evidence>
<feature type="transmembrane region" description="Helical" evidence="1">
    <location>
        <begin position="50"/>
        <end position="66"/>
    </location>
</feature>
<dbReference type="AlphaFoldDB" id="A0A7Y9RZY3"/>
<dbReference type="EMBL" id="JACCAA010000001">
    <property type="protein sequence ID" value="NYG59365.1"/>
    <property type="molecule type" value="Genomic_DNA"/>
</dbReference>
<keyword evidence="3" id="KW-1185">Reference proteome</keyword>
<evidence type="ECO:0000313" key="3">
    <source>
        <dbReference type="Proteomes" id="UP000540656"/>
    </source>
</evidence>
<comment type="caution">
    <text evidence="2">The sequence shown here is derived from an EMBL/GenBank/DDBJ whole genome shotgun (WGS) entry which is preliminary data.</text>
</comment>
<feature type="transmembrane region" description="Helical" evidence="1">
    <location>
        <begin position="132"/>
        <end position="152"/>
    </location>
</feature>
<proteinExistence type="predicted"/>
<keyword evidence="1" id="KW-0812">Transmembrane</keyword>
<feature type="transmembrane region" description="Helical" evidence="1">
    <location>
        <begin position="71"/>
        <end position="88"/>
    </location>
</feature>
<sequence length="193" mass="20948">MENEAGEGARVRPERKSMTPLQKMGMGLVVVALDTLGGEGIGAWDLLPDFIGWAMVAWGIVSLGNPQRTQLLCLAALAAVVSLVFWFPSMQTQLRDAELALKWAASLPDLAFVIATAIAFKAAARAAGDRKFYARFGLTLWFAVIVAALPAIASAADSQAMLDYAELGFVLLWLWLIWNLFAAHARPWAADRD</sequence>
<reference evidence="2 3" key="1">
    <citation type="submission" date="2020-07" db="EMBL/GenBank/DDBJ databases">
        <title>Sequencing the genomes of 1000 actinobacteria strains.</title>
        <authorList>
            <person name="Klenk H.-P."/>
        </authorList>
    </citation>
    <scope>NUCLEOTIDE SEQUENCE [LARGE SCALE GENOMIC DNA]</scope>
    <source>
        <strain evidence="2 3">DSM 23819</strain>
    </source>
</reference>
<organism evidence="2 3">
    <name type="scientific">Nocardioides daedukensis</name>
    <dbReference type="NCBI Taxonomy" id="634462"/>
    <lineage>
        <taxon>Bacteria</taxon>
        <taxon>Bacillati</taxon>
        <taxon>Actinomycetota</taxon>
        <taxon>Actinomycetes</taxon>
        <taxon>Propionibacteriales</taxon>
        <taxon>Nocardioidaceae</taxon>
        <taxon>Nocardioides</taxon>
    </lineage>
</organism>
<name>A0A7Y9RZY3_9ACTN</name>
<feature type="transmembrane region" description="Helical" evidence="1">
    <location>
        <begin position="164"/>
        <end position="183"/>
    </location>
</feature>
<feature type="transmembrane region" description="Helical" evidence="1">
    <location>
        <begin position="100"/>
        <end position="120"/>
    </location>
</feature>
<dbReference type="Proteomes" id="UP000540656">
    <property type="component" value="Unassembled WGS sequence"/>
</dbReference>
<gene>
    <name evidence="2" type="ORF">BJ980_002288</name>
</gene>
<accession>A0A7Y9RZY3</accession>